<dbReference type="Proteomes" id="UP000189229">
    <property type="component" value="Unassembled WGS sequence"/>
</dbReference>
<dbReference type="InterPro" id="IPR050509">
    <property type="entry name" value="CoA-transferase_III"/>
</dbReference>
<proteinExistence type="predicted"/>
<accession>A0A1V3XVF7</accession>
<name>A0A1V3XVF7_MYCKA</name>
<dbReference type="PANTHER" id="PTHR48228:SF6">
    <property type="entry name" value="L-CARNITINE COA-TRANSFERASE"/>
    <property type="match status" value="1"/>
</dbReference>
<dbReference type="AlphaFoldDB" id="A0A1V3XVF7"/>
<dbReference type="PANTHER" id="PTHR48228">
    <property type="entry name" value="SUCCINYL-COA--D-CITRAMALATE COA-TRANSFERASE"/>
    <property type="match status" value="1"/>
</dbReference>
<reference evidence="3 4" key="1">
    <citation type="submission" date="2017-02" db="EMBL/GenBank/DDBJ databases">
        <title>Complete genome sequences of Mycobacterium kansasii strains isolated from rhesus macaques.</title>
        <authorList>
            <person name="Panda A."/>
            <person name="Nagaraj S."/>
            <person name="Zhao X."/>
            <person name="Tettelin H."/>
            <person name="Detolla L.J."/>
        </authorList>
    </citation>
    <scope>NUCLEOTIDE SEQUENCE [LARGE SCALE GENOMIC DNA]</scope>
    <source>
        <strain evidence="3 4">11-3813</strain>
    </source>
</reference>
<evidence type="ECO:0000313" key="4">
    <source>
        <dbReference type="Proteomes" id="UP000189229"/>
    </source>
</evidence>
<dbReference type="SUPFAM" id="SSF89796">
    <property type="entry name" value="CoA-transferase family III (CaiB/BaiF)"/>
    <property type="match status" value="1"/>
</dbReference>
<dbReference type="InterPro" id="IPR003673">
    <property type="entry name" value="CoA-Trfase_fam_III"/>
</dbReference>
<evidence type="ECO:0000256" key="2">
    <source>
        <dbReference type="SAM" id="MobiDB-lite"/>
    </source>
</evidence>
<gene>
    <name evidence="3" type="ORF">BZL30_1215</name>
</gene>
<dbReference type="GO" id="GO:0016740">
    <property type="term" value="F:transferase activity"/>
    <property type="evidence" value="ECO:0007669"/>
    <property type="project" value="UniProtKB-KW"/>
</dbReference>
<protein>
    <submittedName>
        <fullName evidence="3">CoA-transferase III family protein</fullName>
    </submittedName>
</protein>
<dbReference type="Gene3D" id="3.40.50.10540">
    <property type="entry name" value="Crotonobetainyl-coa:carnitine coa-transferase, domain 1"/>
    <property type="match status" value="1"/>
</dbReference>
<keyword evidence="1 3" id="KW-0808">Transferase</keyword>
<sequence>MTAPTGPLDGIRVLELGTLIAGPFAGRLLGDMGADVIKVEPPGAPDPLRTWGQAELNGHHVFWTVHARNKRAVTLDLRRPRGRELFLELVEKSDIAVENFRPGTLEKWNLGYDVLSERNPASFWFGCRATDKPVPTHTRPDTPRWPRRPADCVISTGSPAVRRRGWHCRWVTPWPACSAPRGAGRAVSPRRHRQGPGGRRRPDRILFGGTGIHDSGL</sequence>
<comment type="caution">
    <text evidence="3">The sequence shown here is derived from an EMBL/GenBank/DDBJ whole genome shotgun (WGS) entry which is preliminary data.</text>
</comment>
<dbReference type="EMBL" id="MVBM01000001">
    <property type="protein sequence ID" value="OOK83078.1"/>
    <property type="molecule type" value="Genomic_DNA"/>
</dbReference>
<feature type="region of interest" description="Disordered" evidence="2">
    <location>
        <begin position="181"/>
        <end position="217"/>
    </location>
</feature>
<dbReference type="InterPro" id="IPR023606">
    <property type="entry name" value="CoA-Trfase_III_dom_1_sf"/>
</dbReference>
<evidence type="ECO:0000313" key="3">
    <source>
        <dbReference type="EMBL" id="OOK83078.1"/>
    </source>
</evidence>
<evidence type="ECO:0000256" key="1">
    <source>
        <dbReference type="ARBA" id="ARBA00022679"/>
    </source>
</evidence>
<dbReference type="Pfam" id="PF02515">
    <property type="entry name" value="CoA_transf_3"/>
    <property type="match status" value="1"/>
</dbReference>
<feature type="compositionally biased region" description="Basic residues" evidence="2">
    <location>
        <begin position="188"/>
        <end position="202"/>
    </location>
</feature>
<organism evidence="3 4">
    <name type="scientific">Mycobacterium kansasii</name>
    <dbReference type="NCBI Taxonomy" id="1768"/>
    <lineage>
        <taxon>Bacteria</taxon>
        <taxon>Bacillati</taxon>
        <taxon>Actinomycetota</taxon>
        <taxon>Actinomycetes</taxon>
        <taxon>Mycobacteriales</taxon>
        <taxon>Mycobacteriaceae</taxon>
        <taxon>Mycobacterium</taxon>
    </lineage>
</organism>